<comment type="caution">
    <text evidence="5">The sequence shown here is derived from an EMBL/GenBank/DDBJ whole genome shotgun (WGS) entry which is preliminary data.</text>
</comment>
<sequence>MAESFGADAGLYDRARPRYPSALIEAVAASAPGPAVLDVGCGTGIAARQFQAAGCQVLGVEVDERMAAFARGTGVDVEVSSFETWEPAGRTFDAVVAGMTWHWIDPSVGAAKASEVLKPGGRFAVFWYVLQPPPDLGAAFAAVHREVLPDSPVNSQVAAAPLRAYEHFLDRAADSLTATGAFTHLERPTYPWSRHYTRDEWLDQLRSSGLAKPLAEAGKLDEMLDRTGAAIDAAGGSFTLDSTAVALTATRN</sequence>
<organism evidence="5 6">
    <name type="scientific">Kribbella rubisoli</name>
    <dbReference type="NCBI Taxonomy" id="3075929"/>
    <lineage>
        <taxon>Bacteria</taxon>
        <taxon>Bacillati</taxon>
        <taxon>Actinomycetota</taxon>
        <taxon>Actinomycetes</taxon>
        <taxon>Propionibacteriales</taxon>
        <taxon>Kribbellaceae</taxon>
        <taxon>Kribbella</taxon>
    </lineage>
</organism>
<protein>
    <submittedName>
        <fullName evidence="5">Ubiquinone/menaquinone biosynthesis C-methylase UbiE</fullName>
    </submittedName>
</protein>
<keyword evidence="3" id="KW-0808">Transferase</keyword>
<evidence type="ECO:0000256" key="1">
    <source>
        <dbReference type="ARBA" id="ARBA00008361"/>
    </source>
</evidence>
<evidence type="ECO:0000313" key="5">
    <source>
        <dbReference type="EMBL" id="RZU10540.1"/>
    </source>
</evidence>
<gene>
    <name evidence="5" type="ORF">EV645_7004</name>
</gene>
<proteinExistence type="inferred from homology"/>
<evidence type="ECO:0000256" key="3">
    <source>
        <dbReference type="ARBA" id="ARBA00022679"/>
    </source>
</evidence>
<dbReference type="AlphaFoldDB" id="A0A4Q7WKQ6"/>
<dbReference type="InterPro" id="IPR051052">
    <property type="entry name" value="Diverse_substrate_MTase"/>
</dbReference>
<dbReference type="CDD" id="cd02440">
    <property type="entry name" value="AdoMet_MTases"/>
    <property type="match status" value="1"/>
</dbReference>
<accession>A0A4Q7WKQ6</accession>
<evidence type="ECO:0000313" key="6">
    <source>
        <dbReference type="Proteomes" id="UP000292027"/>
    </source>
</evidence>
<dbReference type="InterPro" id="IPR029063">
    <property type="entry name" value="SAM-dependent_MTases_sf"/>
</dbReference>
<dbReference type="EMBL" id="SHKR01000016">
    <property type="protein sequence ID" value="RZU10540.1"/>
    <property type="molecule type" value="Genomic_DNA"/>
</dbReference>
<name>A0A4Q7WKQ6_9ACTN</name>
<evidence type="ECO:0000259" key="4">
    <source>
        <dbReference type="Pfam" id="PF08241"/>
    </source>
</evidence>
<dbReference type="Proteomes" id="UP000292027">
    <property type="component" value="Unassembled WGS sequence"/>
</dbReference>
<keyword evidence="5" id="KW-0830">Ubiquinone</keyword>
<dbReference type="Pfam" id="PF08241">
    <property type="entry name" value="Methyltransf_11"/>
    <property type="match status" value="1"/>
</dbReference>
<evidence type="ECO:0000256" key="2">
    <source>
        <dbReference type="ARBA" id="ARBA00022603"/>
    </source>
</evidence>
<dbReference type="SUPFAM" id="SSF53335">
    <property type="entry name" value="S-adenosyl-L-methionine-dependent methyltransferases"/>
    <property type="match status" value="1"/>
</dbReference>
<dbReference type="PANTHER" id="PTHR44942">
    <property type="entry name" value="METHYLTRANSF_11 DOMAIN-CONTAINING PROTEIN"/>
    <property type="match status" value="1"/>
</dbReference>
<dbReference type="GO" id="GO:0032259">
    <property type="term" value="P:methylation"/>
    <property type="evidence" value="ECO:0007669"/>
    <property type="project" value="UniProtKB-KW"/>
</dbReference>
<dbReference type="InterPro" id="IPR013216">
    <property type="entry name" value="Methyltransf_11"/>
</dbReference>
<comment type="similarity">
    <text evidence="1">Belongs to the methyltransferase superfamily.</text>
</comment>
<keyword evidence="6" id="KW-1185">Reference proteome</keyword>
<dbReference type="PANTHER" id="PTHR44942:SF4">
    <property type="entry name" value="METHYLTRANSFERASE TYPE 11 DOMAIN-CONTAINING PROTEIN"/>
    <property type="match status" value="1"/>
</dbReference>
<dbReference type="GO" id="GO:0008757">
    <property type="term" value="F:S-adenosylmethionine-dependent methyltransferase activity"/>
    <property type="evidence" value="ECO:0007669"/>
    <property type="project" value="InterPro"/>
</dbReference>
<feature type="domain" description="Methyltransferase type 11" evidence="4">
    <location>
        <begin position="37"/>
        <end position="124"/>
    </location>
</feature>
<keyword evidence="2" id="KW-0489">Methyltransferase</keyword>
<dbReference type="Gene3D" id="3.40.50.150">
    <property type="entry name" value="Vaccinia Virus protein VP39"/>
    <property type="match status" value="1"/>
</dbReference>
<reference evidence="5 6" key="1">
    <citation type="journal article" date="2015" name="Stand. Genomic Sci.">
        <title>Genomic Encyclopedia of Bacterial and Archaeal Type Strains, Phase III: the genomes of soil and plant-associated and newly described type strains.</title>
        <authorList>
            <person name="Whitman W.B."/>
            <person name="Woyke T."/>
            <person name="Klenk H.P."/>
            <person name="Zhou Y."/>
            <person name="Lilburn T.G."/>
            <person name="Beck B.J."/>
            <person name="De Vos P."/>
            <person name="Vandamme P."/>
            <person name="Eisen J.A."/>
            <person name="Garrity G."/>
            <person name="Hugenholtz P."/>
            <person name="Kyrpides N.C."/>
        </authorList>
    </citation>
    <scope>NUCLEOTIDE SEQUENCE [LARGE SCALE GENOMIC DNA]</scope>
    <source>
        <strain evidence="5 6">VKM Ac-2540</strain>
    </source>
</reference>